<evidence type="ECO:0000313" key="2">
    <source>
        <dbReference type="Proteomes" id="UP000663846"/>
    </source>
</evidence>
<reference evidence="1" key="1">
    <citation type="submission" date="2021-01" db="EMBL/GenBank/DDBJ databases">
        <authorList>
            <person name="Kaushik A."/>
        </authorList>
    </citation>
    <scope>NUCLEOTIDE SEQUENCE</scope>
    <source>
        <strain evidence="1">AG1-1C</strain>
    </source>
</reference>
<comment type="caution">
    <text evidence="1">The sequence shown here is derived from an EMBL/GenBank/DDBJ whole genome shotgun (WGS) entry which is preliminary data.</text>
</comment>
<name>A0A8H2W7E1_9AGAM</name>
<evidence type="ECO:0000313" key="1">
    <source>
        <dbReference type="EMBL" id="CAE6341878.1"/>
    </source>
</evidence>
<protein>
    <submittedName>
        <fullName evidence="1">Uncharacterized protein</fullName>
    </submittedName>
</protein>
<dbReference type="EMBL" id="CAJMWS010000026">
    <property type="protein sequence ID" value="CAE6341878.1"/>
    <property type="molecule type" value="Genomic_DNA"/>
</dbReference>
<dbReference type="Proteomes" id="UP000663846">
    <property type="component" value="Unassembled WGS sequence"/>
</dbReference>
<proteinExistence type="predicted"/>
<dbReference type="AlphaFoldDB" id="A0A8H2W7E1"/>
<gene>
    <name evidence="1" type="ORF">RDB_LOCUS4270</name>
</gene>
<organism evidence="1 2">
    <name type="scientific">Rhizoctonia solani</name>
    <dbReference type="NCBI Taxonomy" id="456999"/>
    <lineage>
        <taxon>Eukaryota</taxon>
        <taxon>Fungi</taxon>
        <taxon>Dikarya</taxon>
        <taxon>Basidiomycota</taxon>
        <taxon>Agaricomycotina</taxon>
        <taxon>Agaricomycetes</taxon>
        <taxon>Cantharellales</taxon>
        <taxon>Ceratobasidiaceae</taxon>
        <taxon>Rhizoctonia</taxon>
    </lineage>
</organism>
<accession>A0A8H2W7E1</accession>
<sequence length="256" mass="27731">MPPIVSPKILSQIVMNGCTAELSKASYVQVIHADLKARPVAICKPIVLIVGSVIPRQRRVVVPYTSRASYTSLPNSLFILDPEETFTDIDFTSEEVPITHSSEILSASTIDSNNECSSQLERAISDSEPTNLLEVCPETEPVITCVSSSPSTISSTSSVLSNFVPPSTTATSVPPWGSSKRLVDPLQKFGAPPATSYARSCSPVDSLDIIRHRRASEAVGASPPRPSVPHVRKYSDVRGLRGLGLRGLDIFKRFKW</sequence>